<protein>
    <submittedName>
        <fullName evidence="1">START-2 domain protein</fullName>
    </submittedName>
</protein>
<comment type="caution">
    <text evidence="1">The sequence shown here is derived from an EMBL/GenBank/DDBJ whole genome shotgun (WGS) entry which is preliminary data.</text>
</comment>
<dbReference type="AlphaFoldDB" id="A0A392P4X3"/>
<organism evidence="1 2">
    <name type="scientific">Trifolium medium</name>
    <dbReference type="NCBI Taxonomy" id="97028"/>
    <lineage>
        <taxon>Eukaryota</taxon>
        <taxon>Viridiplantae</taxon>
        <taxon>Streptophyta</taxon>
        <taxon>Embryophyta</taxon>
        <taxon>Tracheophyta</taxon>
        <taxon>Spermatophyta</taxon>
        <taxon>Magnoliopsida</taxon>
        <taxon>eudicotyledons</taxon>
        <taxon>Gunneridae</taxon>
        <taxon>Pentapetalae</taxon>
        <taxon>rosids</taxon>
        <taxon>fabids</taxon>
        <taxon>Fabales</taxon>
        <taxon>Fabaceae</taxon>
        <taxon>Papilionoideae</taxon>
        <taxon>50 kb inversion clade</taxon>
        <taxon>NPAAA clade</taxon>
        <taxon>Hologalegina</taxon>
        <taxon>IRL clade</taxon>
        <taxon>Trifolieae</taxon>
        <taxon>Trifolium</taxon>
    </lineage>
</organism>
<dbReference type="PANTHER" id="PTHR34560:SF1">
    <property type="entry name" value="START DOMAIN-CONTAINING PROTEIN"/>
    <property type="match status" value="1"/>
</dbReference>
<evidence type="ECO:0000313" key="2">
    <source>
        <dbReference type="Proteomes" id="UP000265520"/>
    </source>
</evidence>
<name>A0A392P4X3_9FABA</name>
<dbReference type="Proteomes" id="UP000265520">
    <property type="component" value="Unassembled WGS sequence"/>
</dbReference>
<evidence type="ECO:0000313" key="1">
    <source>
        <dbReference type="EMBL" id="MCI07088.1"/>
    </source>
</evidence>
<reference evidence="1 2" key="1">
    <citation type="journal article" date="2018" name="Front. Plant Sci.">
        <title>Red Clover (Trifolium pratense) and Zigzag Clover (T. medium) - A Picture of Genomic Similarities and Differences.</title>
        <authorList>
            <person name="Dluhosova J."/>
            <person name="Istvanek J."/>
            <person name="Nedelnik J."/>
            <person name="Repkova J."/>
        </authorList>
    </citation>
    <scope>NUCLEOTIDE SEQUENCE [LARGE SCALE GENOMIC DNA]</scope>
    <source>
        <strain evidence="2">cv. 10/8</strain>
        <tissue evidence="1">Leaf</tissue>
    </source>
</reference>
<proteinExistence type="predicted"/>
<accession>A0A392P4X3</accession>
<sequence length="102" mass="11742">MENRKNIVQYRERLDKTLTSFDLTNDQKLKSLVESQFCRSSQSEMELEGYDEKLEIKTAELSNCLDMMRSVSADENGGSSTSHADWKVGYILYSFRPFASLV</sequence>
<dbReference type="EMBL" id="LXQA010064154">
    <property type="protein sequence ID" value="MCI07088.1"/>
    <property type="molecule type" value="Genomic_DNA"/>
</dbReference>
<keyword evidence="2" id="KW-1185">Reference proteome</keyword>
<dbReference type="PANTHER" id="PTHR34560">
    <property type="entry name" value="POLYKETIDE CYCLASE/DEHYDRASE/LIPID TRANSPORT SUPERFAMILY PROTEIN"/>
    <property type="match status" value="1"/>
</dbReference>